<dbReference type="Proteomes" id="UP000515211">
    <property type="component" value="Chromosome 4"/>
</dbReference>
<evidence type="ECO:0000259" key="2">
    <source>
        <dbReference type="PROSITE" id="PS50158"/>
    </source>
</evidence>
<keyword evidence="3" id="KW-1185">Reference proteome</keyword>
<dbReference type="SMART" id="SM00343">
    <property type="entry name" value="ZnF_C2HC"/>
    <property type="match status" value="2"/>
</dbReference>
<sequence length="296" mass="32347">MEIRVFSELVSKSRITEECVRKAAKAENDYRESYRREHNQGYATRGNGKGKQAAAALDVLNCQRCEGHHPNRPCRYGSDLCYNCGKLGHLVKDSPHQKNRGTASCGGAGHMLWNCPEKVNQNTSKGQQQGRVFTTMAGDTARSGGLGIGTRWRLMDPVGDVREIVLINNNGNGGSGAQGLMTLETFLKVNPPKIKGTTNPTKADTCFPAMEQGLQAQLVPEEQCVEFATYLLTGEALHWCCGGVGHMLWNYPEKVNQNTSKGQQQGRVFTTMAGDTARFDGLGIGKRKIGNNVLKV</sequence>
<name>A0A6P4D3N2_ARADU</name>
<gene>
    <name evidence="4" type="primary">LOC107484340</name>
</gene>
<organism evidence="3 4">
    <name type="scientific">Arachis duranensis</name>
    <name type="common">Wild peanut</name>
    <dbReference type="NCBI Taxonomy" id="130453"/>
    <lineage>
        <taxon>Eukaryota</taxon>
        <taxon>Viridiplantae</taxon>
        <taxon>Streptophyta</taxon>
        <taxon>Embryophyta</taxon>
        <taxon>Tracheophyta</taxon>
        <taxon>Spermatophyta</taxon>
        <taxon>Magnoliopsida</taxon>
        <taxon>eudicotyledons</taxon>
        <taxon>Gunneridae</taxon>
        <taxon>Pentapetalae</taxon>
        <taxon>rosids</taxon>
        <taxon>fabids</taxon>
        <taxon>Fabales</taxon>
        <taxon>Fabaceae</taxon>
        <taxon>Papilionoideae</taxon>
        <taxon>50 kb inversion clade</taxon>
        <taxon>dalbergioids sensu lato</taxon>
        <taxon>Dalbergieae</taxon>
        <taxon>Pterocarpus clade</taxon>
        <taxon>Arachis</taxon>
    </lineage>
</organism>
<dbReference type="Gene3D" id="4.10.60.10">
    <property type="entry name" value="Zinc finger, CCHC-type"/>
    <property type="match status" value="1"/>
</dbReference>
<dbReference type="InterPro" id="IPR036875">
    <property type="entry name" value="Znf_CCHC_sf"/>
</dbReference>
<dbReference type="KEGG" id="adu:107484340"/>
<dbReference type="GO" id="GO:0003676">
    <property type="term" value="F:nucleic acid binding"/>
    <property type="evidence" value="ECO:0007669"/>
    <property type="project" value="InterPro"/>
</dbReference>
<dbReference type="SUPFAM" id="SSF57756">
    <property type="entry name" value="Retrovirus zinc finger-like domains"/>
    <property type="match status" value="1"/>
</dbReference>
<dbReference type="GeneID" id="107484340"/>
<keyword evidence="1" id="KW-0862">Zinc</keyword>
<reference evidence="4" key="2">
    <citation type="submission" date="2025-08" db="UniProtKB">
        <authorList>
            <consortium name="RefSeq"/>
        </authorList>
    </citation>
    <scope>IDENTIFICATION</scope>
    <source>
        <tissue evidence="4">Whole plant</tissue>
    </source>
</reference>
<keyword evidence="1" id="KW-0479">Metal-binding</keyword>
<dbReference type="InterPro" id="IPR001878">
    <property type="entry name" value="Znf_CCHC"/>
</dbReference>
<feature type="domain" description="CCHC-type" evidence="2">
    <location>
        <begin position="81"/>
        <end position="95"/>
    </location>
</feature>
<accession>A0A6P4D3N2</accession>
<evidence type="ECO:0000313" key="4">
    <source>
        <dbReference type="RefSeq" id="XP_015960426.1"/>
    </source>
</evidence>
<dbReference type="Pfam" id="PF00098">
    <property type="entry name" value="zf-CCHC"/>
    <property type="match status" value="1"/>
</dbReference>
<dbReference type="PROSITE" id="PS50158">
    <property type="entry name" value="ZF_CCHC"/>
    <property type="match status" value="1"/>
</dbReference>
<reference evidence="3" key="1">
    <citation type="journal article" date="2016" name="Nat. Genet.">
        <title>The genome sequences of Arachis duranensis and Arachis ipaensis, the diploid ancestors of cultivated peanut.</title>
        <authorList>
            <person name="Bertioli D.J."/>
            <person name="Cannon S.B."/>
            <person name="Froenicke L."/>
            <person name="Huang G."/>
            <person name="Farmer A.D."/>
            <person name="Cannon E.K."/>
            <person name="Liu X."/>
            <person name="Gao D."/>
            <person name="Clevenger J."/>
            <person name="Dash S."/>
            <person name="Ren L."/>
            <person name="Moretzsohn M.C."/>
            <person name="Shirasawa K."/>
            <person name="Huang W."/>
            <person name="Vidigal B."/>
            <person name="Abernathy B."/>
            <person name="Chu Y."/>
            <person name="Niederhuth C.E."/>
            <person name="Umale P."/>
            <person name="Araujo A.C."/>
            <person name="Kozik A."/>
            <person name="Kim K.D."/>
            <person name="Burow M.D."/>
            <person name="Varshney R.K."/>
            <person name="Wang X."/>
            <person name="Zhang X."/>
            <person name="Barkley N."/>
            <person name="Guimaraes P.M."/>
            <person name="Isobe S."/>
            <person name="Guo B."/>
            <person name="Liao B."/>
            <person name="Stalker H.T."/>
            <person name="Schmitz R.J."/>
            <person name="Scheffler B.E."/>
            <person name="Leal-Bertioli S.C."/>
            <person name="Xun X."/>
            <person name="Jackson S.A."/>
            <person name="Michelmore R."/>
            <person name="Ozias-Akins P."/>
        </authorList>
    </citation>
    <scope>NUCLEOTIDE SEQUENCE [LARGE SCALE GENOMIC DNA]</scope>
    <source>
        <strain evidence="3">cv. V14167</strain>
    </source>
</reference>
<dbReference type="RefSeq" id="XP_015960426.1">
    <property type="nucleotide sequence ID" value="XM_016104940.1"/>
</dbReference>
<proteinExistence type="predicted"/>
<evidence type="ECO:0000256" key="1">
    <source>
        <dbReference type="PROSITE-ProRule" id="PRU00047"/>
    </source>
</evidence>
<evidence type="ECO:0000313" key="3">
    <source>
        <dbReference type="Proteomes" id="UP000515211"/>
    </source>
</evidence>
<keyword evidence="1" id="KW-0863">Zinc-finger</keyword>
<dbReference type="AlphaFoldDB" id="A0A6P4D3N2"/>
<dbReference type="GO" id="GO:0008270">
    <property type="term" value="F:zinc ion binding"/>
    <property type="evidence" value="ECO:0007669"/>
    <property type="project" value="UniProtKB-KW"/>
</dbReference>
<protein>
    <submittedName>
        <fullName evidence="4">Uncharacterized protein LOC107484340</fullName>
    </submittedName>
</protein>